<feature type="compositionally biased region" description="Basic and acidic residues" evidence="18">
    <location>
        <begin position="1383"/>
        <end position="1398"/>
    </location>
</feature>
<keyword evidence="12" id="KW-0206">Cytoskeleton</keyword>
<evidence type="ECO:0000256" key="15">
    <source>
        <dbReference type="ARBA" id="ARBA00067341"/>
    </source>
</evidence>
<feature type="region of interest" description="Disordered" evidence="18">
    <location>
        <begin position="349"/>
        <end position="417"/>
    </location>
</feature>
<dbReference type="InterPro" id="IPR057568">
    <property type="entry name" value="CortBP2_NAV1-like_AAA_lid"/>
</dbReference>
<feature type="compositionally biased region" description="Low complexity" evidence="18">
    <location>
        <begin position="1405"/>
        <end position="1417"/>
    </location>
</feature>
<dbReference type="Gene3D" id="3.40.50.300">
    <property type="entry name" value="P-loop containing nucleotide triphosphate hydrolases"/>
    <property type="match status" value="1"/>
</dbReference>
<dbReference type="InterPro" id="IPR003593">
    <property type="entry name" value="AAA+_ATPase"/>
</dbReference>
<dbReference type="FunFam" id="3.40.50.300:FF:000409">
    <property type="entry name" value="Neuron navigator 1"/>
    <property type="match status" value="1"/>
</dbReference>
<keyword evidence="7" id="KW-0493">Microtubule</keyword>
<name>A0A673ZGQ0_SALTR</name>
<evidence type="ECO:0000256" key="18">
    <source>
        <dbReference type="SAM" id="MobiDB-lite"/>
    </source>
</evidence>
<feature type="compositionally biased region" description="Basic and acidic residues" evidence="18">
    <location>
        <begin position="651"/>
        <end position="668"/>
    </location>
</feature>
<feature type="region of interest" description="Disordered" evidence="18">
    <location>
        <begin position="190"/>
        <end position="213"/>
    </location>
</feature>
<evidence type="ECO:0000256" key="8">
    <source>
        <dbReference type="ARBA" id="ARBA00022782"/>
    </source>
</evidence>
<dbReference type="SMART" id="SM00382">
    <property type="entry name" value="AAA"/>
    <property type="match status" value="1"/>
</dbReference>
<feature type="compositionally biased region" description="Low complexity" evidence="18">
    <location>
        <begin position="1310"/>
        <end position="1325"/>
    </location>
</feature>
<feature type="compositionally biased region" description="Low complexity" evidence="18">
    <location>
        <begin position="480"/>
        <end position="491"/>
    </location>
</feature>
<keyword evidence="5" id="KW-0963">Cytoplasm</keyword>
<feature type="compositionally biased region" description="Basic and acidic residues" evidence="18">
    <location>
        <begin position="1012"/>
        <end position="1033"/>
    </location>
</feature>
<comment type="subcellular location">
    <subcellularLocation>
        <location evidence="1">Cytoplasm</location>
        <location evidence="1">Cytoskeleton</location>
    </subcellularLocation>
</comment>
<evidence type="ECO:0000256" key="11">
    <source>
        <dbReference type="ARBA" id="ARBA00023054"/>
    </source>
</evidence>
<evidence type="ECO:0000256" key="16">
    <source>
        <dbReference type="ARBA" id="ARBA00080430"/>
    </source>
</evidence>
<feature type="region of interest" description="Disordered" evidence="18">
    <location>
        <begin position="941"/>
        <end position="960"/>
    </location>
</feature>
<dbReference type="InterPro" id="IPR057126">
    <property type="entry name" value="NAV1-like_ubiquitin-like"/>
</dbReference>
<reference evidence="20" key="2">
    <citation type="submission" date="2025-09" db="UniProtKB">
        <authorList>
            <consortium name="Ensembl"/>
        </authorList>
    </citation>
    <scope>IDENTIFICATION</scope>
</reference>
<feature type="domain" description="AAA+ ATPase" evidence="19">
    <location>
        <begin position="1681"/>
        <end position="1820"/>
    </location>
</feature>
<dbReference type="PANTHER" id="PTHR12784:SF3">
    <property type="entry name" value="NEURON NAVIGATOR 1"/>
    <property type="match status" value="1"/>
</dbReference>
<evidence type="ECO:0000313" key="21">
    <source>
        <dbReference type="Proteomes" id="UP000472277"/>
    </source>
</evidence>
<dbReference type="InterPro" id="IPR027417">
    <property type="entry name" value="P-loop_NTPase"/>
</dbReference>
<evidence type="ECO:0000256" key="9">
    <source>
        <dbReference type="ARBA" id="ARBA00022902"/>
    </source>
</evidence>
<keyword evidence="11 17" id="KW-0175">Coiled coil</keyword>
<evidence type="ECO:0000256" key="5">
    <source>
        <dbReference type="ARBA" id="ARBA00022490"/>
    </source>
</evidence>
<feature type="compositionally biased region" description="Low complexity" evidence="18">
    <location>
        <begin position="503"/>
        <end position="516"/>
    </location>
</feature>
<feature type="compositionally biased region" description="Polar residues" evidence="18">
    <location>
        <begin position="493"/>
        <end position="502"/>
    </location>
</feature>
<feature type="region of interest" description="Disordered" evidence="18">
    <location>
        <begin position="550"/>
        <end position="685"/>
    </location>
</feature>
<dbReference type="GO" id="GO:0001764">
    <property type="term" value="P:neuron migration"/>
    <property type="evidence" value="ECO:0007669"/>
    <property type="project" value="TreeGrafter"/>
</dbReference>
<dbReference type="Pfam" id="PF25408">
    <property type="entry name" value="AAA_lid_NAV1"/>
    <property type="match status" value="1"/>
</dbReference>
<protein>
    <recommendedName>
        <fullName evidence="15">Neuron navigator 1</fullName>
    </recommendedName>
    <alternativeName>
        <fullName evidence="16">Pore membrane and/or filament-interacting-like protein 3</fullName>
    </alternativeName>
</protein>
<evidence type="ECO:0000256" key="3">
    <source>
        <dbReference type="ARBA" id="ARBA00022473"/>
    </source>
</evidence>
<dbReference type="GO" id="GO:0001578">
    <property type="term" value="P:microtubule bundle formation"/>
    <property type="evidence" value="ECO:0007669"/>
    <property type="project" value="TreeGrafter"/>
</dbReference>
<dbReference type="SUPFAM" id="SSF52540">
    <property type="entry name" value="P-loop containing nucleoside triphosphate hydrolases"/>
    <property type="match status" value="1"/>
</dbReference>
<dbReference type="Ensembl" id="ENSSTUT00000048413.1">
    <property type="protein sequence ID" value="ENSSTUP00000046399.1"/>
    <property type="gene ID" value="ENSSTUG00000019368.1"/>
</dbReference>
<dbReference type="InterPro" id="IPR039041">
    <property type="entry name" value="Nav/unc-53"/>
</dbReference>
<comment type="subunit">
    <text evidence="14">Interacts with tubulin.</text>
</comment>
<feature type="coiled-coil region" evidence="17">
    <location>
        <begin position="1261"/>
        <end position="1288"/>
    </location>
</feature>
<feature type="compositionally biased region" description="Polar residues" evidence="18">
    <location>
        <begin position="1370"/>
        <end position="1379"/>
    </location>
</feature>
<evidence type="ECO:0000256" key="4">
    <source>
        <dbReference type="ARBA" id="ARBA00022481"/>
    </source>
</evidence>
<feature type="compositionally biased region" description="Polar residues" evidence="18">
    <location>
        <begin position="123"/>
        <end position="132"/>
    </location>
</feature>
<sequence>MHDCLVELSWLCVKEEICSWKTMSGGVNIKTISQAQPGSGLVSGIPLPRRITPLSKLDPKHQGGSALSNPTAQFQLSTKMHPSYSSSSSSFSNELLSGAALRGGICPTGSSSRVSYAPERGTISRSAYSSPQVPKRQTPPPRSKDTLDLRSSSALSQKAFRELHTRRNANGNWASGGVCHSRLDDNGDAQDALSRLSGGDLHSGQSRLSNTKAGNGNLISAVLMTTRQEQREPRNLSCQGMVASKKDMSTNKHRASHLSQGGGTRQTVSVPRRGSEPARSNMVTVAPFRFRLNVQDDDASSLEDLSDCSSDSMEVCCDDLDPESQRKRTVQNVLDLRQNLEDTMSSLRGAQLSHGCPDSSTVCYDSDETNGRSMSSQSNRSSPLSWRHGQSSPRMQAGDAPSSTGSGGYQGGKAGSQYTAHTMPARVSNRFSHSSRMELIEGLDVDDADLKSGYLSDTDLLGKSMPEDDDDNLANGWEESSSISSGLSDGSVDNLSSEEFNASSSLNSLPTTPLGSRRNSSAMLRTDAEKRSLVESGLSWYSEDAKAARKMDGGSYETGSLKTETPSKWRKTSRPMEGASEDAGVKGELRKPQILGQPGNFNKKGRHPPVGVTSPITHTSQSMLKVAAPKSDHRAVDKTKMSVKAAGLQRSRSDAGRDHLPQHRELRKPPSGLVKPSAGASFGYKRLPTTSTATVMTAGGSTISSGSATVGKMPKSSGIPVKPLGVGGGGGGGRGGRKNSFDATGSEEGGFLGPSARNSLQYRSLPRPAKSSTLSLIGRPGSARPASSSMDPGLLSLKPVSMACPGPRGKEPGSGSTKGASRGGSTGPVNQTDREKEKERAKAKAVASDMDSLCCSLKMADCQGDSTGEPSAKLHGLCRASSSKYPELSSPTTQRMLSCKSLGRPPSLAHLDKVNSNSLDSCVTIQDLPPKVPPYSKLQDLAGSGPRSTIPRGLTPSPAPILHLDSPSCYPSQTLSMGGSPLLYPKLSGLHRSMESLPLTMSVPPSGGYIRAESRDRDRDRDSYRDRDREETRSTGTWGAGSRTSLNLPESLQTDRNTLPKKGLGYVNRYSSGLSEDQSEGKERRHSHTAVSLMESESPPQLPSPTHMPHLSSGKAVLTNVVAPIPSGAPRITRSNSIPTNDMAFDLYGTSPLGSTMSLADRPKSMMRSGSFREPGDDCETASTFHGSVLSLASNTSSNYSSTEERIQGEQIRKLRRELENSQEKVANLTTQLSANANLVAAFEQSLQLMTSRLQTLSVSQEQKDSELTDLKETIEILKTKNTEAQDIIHVALSNPDIPPKELQMKRQNSSESISSLNSITSHSSVGSLKEQEAKKKKKSWLRSSFNKAFSKKGSKLSASYADIEEIATPDSSAPSSPKITIHHGDRDGDKDGDKDGDGDGDNPSSVMRSSVSASSSGLCEGDEDPPEDEKVVSTLRSALWEKERKLTDIRLEALSSAHQLEQLQEAMNNMQMTVENLKAENDQLKTGGPSTSTSQSSSLASLGTASPRQSVAISLTKTLSMSLGEGSSPDLFQTEAVSLPSHRDDPRVRVVVRVANLRIFKDEVKQQDFFIGTVRVNGRMDWPMLDSAVGQAFKVYIAKVDPTSSLGLSTDSIYSYSMNHIRRVLGGELPESQPSHCVSKGPSAVTVTLKGLKEKCVDSLVFETLIPKPMSQHYISLLLKHRRLILSGPSGTGKTYLTSHLAEYLVDRSGRDLTDGIVVTFNMHRQSCKDLQLYLSNLANQIDRETSTAEIPLVVILDDIHDATSISELVNGALTCKYHKCPYIIGTTNQPVKMTPNHGLHLSFRMVTFSNNVEPANGFLVRYLHRKLMEAEDERSLANEDLLRVLDWVPKLWYHLHTFLEKHSTSDFLIGPCFFLSCPVTVEEFRSWFIDLWNLSIIPYLQEGAKDGIKVHGQKAVWEDPVEWVRGTLPWPSAQQDQAKLFHLPPPSMTTGGPGQPSEASARPLNKETPPSSMDTLDPLMAMLLKLQEAANYIESPDRETMDPSLPTL</sequence>
<dbReference type="GO" id="GO:0005874">
    <property type="term" value="C:microtubule"/>
    <property type="evidence" value="ECO:0007669"/>
    <property type="project" value="UniProtKB-KW"/>
</dbReference>
<feature type="compositionally biased region" description="Low complexity" evidence="18">
    <location>
        <begin position="1487"/>
        <end position="1504"/>
    </location>
</feature>
<keyword evidence="4" id="KW-0488">Methylation</keyword>
<feature type="compositionally biased region" description="Basic and acidic residues" evidence="18">
    <location>
        <begin position="832"/>
        <end position="842"/>
    </location>
</feature>
<dbReference type="GO" id="GO:0043194">
    <property type="term" value="C:axon initial segment"/>
    <property type="evidence" value="ECO:0007669"/>
    <property type="project" value="TreeGrafter"/>
</dbReference>
<feature type="region of interest" description="Disordered" evidence="18">
    <location>
        <begin position="1368"/>
        <end position="1431"/>
    </location>
</feature>
<evidence type="ECO:0000256" key="7">
    <source>
        <dbReference type="ARBA" id="ARBA00022701"/>
    </source>
</evidence>
<keyword evidence="10" id="KW-0007">Acetylation</keyword>
<feature type="region of interest" description="Disordered" evidence="18">
    <location>
        <begin position="1943"/>
        <end position="1976"/>
    </location>
</feature>
<feature type="region of interest" description="Disordered" evidence="18">
    <location>
        <begin position="246"/>
        <end position="279"/>
    </location>
</feature>
<evidence type="ECO:0000313" key="20">
    <source>
        <dbReference type="Ensembl" id="ENSSTUP00000046399.1"/>
    </source>
</evidence>
<comment type="function">
    <text evidence="13">May be involved in neuronal migration.</text>
</comment>
<feature type="region of interest" description="Disordered" evidence="18">
    <location>
        <begin position="1483"/>
        <end position="1504"/>
    </location>
</feature>
<evidence type="ECO:0000256" key="12">
    <source>
        <dbReference type="ARBA" id="ARBA00023212"/>
    </source>
</evidence>
<dbReference type="Proteomes" id="UP000472277">
    <property type="component" value="Chromosome 14"/>
</dbReference>
<feature type="compositionally biased region" description="Polar residues" evidence="18">
    <location>
        <begin position="203"/>
        <end position="213"/>
    </location>
</feature>
<keyword evidence="9" id="KW-0524">Neurogenesis</keyword>
<dbReference type="CDD" id="cd00009">
    <property type="entry name" value="AAA"/>
    <property type="match status" value="1"/>
</dbReference>
<keyword evidence="6" id="KW-0597">Phosphoprotein</keyword>
<feature type="compositionally biased region" description="Gly residues" evidence="18">
    <location>
        <begin position="405"/>
        <end position="414"/>
    </location>
</feature>
<feature type="coiled-coil region" evidence="17">
    <location>
        <begin position="1205"/>
        <end position="1232"/>
    </location>
</feature>
<evidence type="ECO:0000256" key="17">
    <source>
        <dbReference type="SAM" id="Coils"/>
    </source>
</evidence>
<feature type="compositionally biased region" description="Polar residues" evidence="18">
    <location>
        <begin position="557"/>
        <end position="566"/>
    </location>
</feature>
<keyword evidence="21" id="KW-1185">Reference proteome</keyword>
<feature type="region of interest" description="Disordered" evidence="18">
    <location>
        <begin position="459"/>
        <end position="529"/>
    </location>
</feature>
<feature type="compositionally biased region" description="Basic and acidic residues" evidence="18">
    <location>
        <begin position="630"/>
        <end position="640"/>
    </location>
</feature>
<keyword evidence="3" id="KW-0217">Developmental protein</keyword>
<evidence type="ECO:0000259" key="19">
    <source>
        <dbReference type="SMART" id="SM00382"/>
    </source>
</evidence>
<feature type="region of interest" description="Disordered" evidence="18">
    <location>
        <begin position="706"/>
        <end position="844"/>
    </location>
</feature>
<feature type="region of interest" description="Disordered" evidence="18">
    <location>
        <begin position="122"/>
        <end position="152"/>
    </location>
</feature>
<evidence type="ECO:0000256" key="14">
    <source>
        <dbReference type="ARBA" id="ARBA00064590"/>
    </source>
</evidence>
<accession>A0A673ZGQ0</accession>
<organism evidence="20 21">
    <name type="scientific">Salmo trutta</name>
    <name type="common">Brown trout</name>
    <dbReference type="NCBI Taxonomy" id="8032"/>
    <lineage>
        <taxon>Eukaryota</taxon>
        <taxon>Metazoa</taxon>
        <taxon>Chordata</taxon>
        <taxon>Craniata</taxon>
        <taxon>Vertebrata</taxon>
        <taxon>Euteleostomi</taxon>
        <taxon>Actinopterygii</taxon>
        <taxon>Neopterygii</taxon>
        <taxon>Teleostei</taxon>
        <taxon>Protacanthopterygii</taxon>
        <taxon>Salmoniformes</taxon>
        <taxon>Salmonidae</taxon>
        <taxon>Salmoninae</taxon>
        <taxon>Salmo</taxon>
    </lineage>
</organism>
<feature type="compositionally biased region" description="Low complexity" evidence="18">
    <location>
        <begin position="372"/>
        <end position="387"/>
    </location>
</feature>
<feature type="region of interest" description="Disordered" evidence="18">
    <location>
        <begin position="1297"/>
        <end position="1338"/>
    </location>
</feature>
<evidence type="ECO:0000256" key="6">
    <source>
        <dbReference type="ARBA" id="ARBA00022553"/>
    </source>
</evidence>
<feature type="compositionally biased region" description="Gly residues" evidence="18">
    <location>
        <begin position="725"/>
        <end position="734"/>
    </location>
</feature>
<feature type="compositionally biased region" description="Polar residues" evidence="18">
    <location>
        <begin position="1042"/>
        <end position="1057"/>
    </location>
</feature>
<comment type="similarity">
    <text evidence="2">Belongs to the Nav/unc-53 family.</text>
</comment>
<evidence type="ECO:0000256" key="2">
    <source>
        <dbReference type="ARBA" id="ARBA00006255"/>
    </source>
</evidence>
<keyword evidence="8" id="KW-0221">Differentiation</keyword>
<proteinExistence type="inferred from homology"/>
<dbReference type="Pfam" id="PF23092">
    <property type="entry name" value="Ubiquitin_6"/>
    <property type="match status" value="1"/>
</dbReference>
<evidence type="ECO:0000256" key="13">
    <source>
        <dbReference type="ARBA" id="ARBA00059345"/>
    </source>
</evidence>
<gene>
    <name evidence="20" type="primary">NAV1</name>
    <name evidence="20" type="synonym">LOC115207406</name>
</gene>
<evidence type="ECO:0000256" key="1">
    <source>
        <dbReference type="ARBA" id="ARBA00004245"/>
    </source>
</evidence>
<feature type="compositionally biased region" description="Polar residues" evidence="18">
    <location>
        <begin position="614"/>
        <end position="623"/>
    </location>
</feature>
<evidence type="ECO:0000256" key="10">
    <source>
        <dbReference type="ARBA" id="ARBA00022990"/>
    </source>
</evidence>
<reference evidence="20" key="1">
    <citation type="submission" date="2025-08" db="UniProtKB">
        <authorList>
            <consortium name="Ensembl"/>
        </authorList>
    </citation>
    <scope>IDENTIFICATION</scope>
</reference>
<feature type="region of interest" description="Disordered" evidence="18">
    <location>
        <begin position="997"/>
        <end position="1109"/>
    </location>
</feature>
<dbReference type="GeneTree" id="ENSGT00940000156637"/>
<dbReference type="PANTHER" id="PTHR12784">
    <property type="entry name" value="STEERIN"/>
    <property type="match status" value="1"/>
</dbReference>